<dbReference type="InterPro" id="IPR001789">
    <property type="entry name" value="Sig_transdc_resp-reg_receiver"/>
</dbReference>
<feature type="modified residue" description="4-aspartylphosphate" evidence="5">
    <location>
        <position position="55"/>
    </location>
</feature>
<evidence type="ECO:0000256" key="3">
    <source>
        <dbReference type="ARBA" id="ARBA00023015"/>
    </source>
</evidence>
<gene>
    <name evidence="8" type="ORF">ACFPT7_21300</name>
</gene>
<evidence type="ECO:0000259" key="6">
    <source>
        <dbReference type="PROSITE" id="PS50045"/>
    </source>
</evidence>
<keyword evidence="4" id="KW-0804">Transcription</keyword>
<dbReference type="SUPFAM" id="SSF52540">
    <property type="entry name" value="P-loop containing nucleoside triphosphate hydrolases"/>
    <property type="match status" value="1"/>
</dbReference>
<dbReference type="Pfam" id="PF00158">
    <property type="entry name" value="Sigma54_activat"/>
    <property type="match status" value="1"/>
</dbReference>
<dbReference type="Gene3D" id="3.40.50.2300">
    <property type="match status" value="1"/>
</dbReference>
<sequence length="461" mass="50972">MSAKAKILIVDDDANTLASLSRAFRLVGHEAIVCDNAARALELALSQPFDLILSDVVMPRRDGLLLLEDLKSAGVSAPVVMMSGQAHIEMAIRATRLGALDFLEKPLSTDKLLVTVENALKITRLETENRDLRNRVGKHTLVFGGEMMRRVMAQIERVAASESRVCIYGETGTGKELVARTLHEKSQRCNGPFVTLNCAAVPAELIESELFGHEKGSFTGAAQRHIGKFEQAHRGTLFLDEIGDMPTAMQAKLLRVLEEGEVERIGAGKPTSVDVRVIVATHRNLEELVDAGAFRRDLYHRVVVFPVQLPPLRQRREDLPLLVEHFARQVSVQNGWKPVPFSTAAIEALQEYAWPGNIRELRNVVERLLLLADSEVDVDAVRMALPASRPVTKGQEAGMEAASITGETPLAQRVTAFERATVLAELERHHRHVTQTAKALGLERSHLYKKCQQLGIDLQNL</sequence>
<dbReference type="InterPro" id="IPR058031">
    <property type="entry name" value="AAA_lid_NorR"/>
</dbReference>
<name>A0ABW1EL98_9BACT</name>
<dbReference type="InterPro" id="IPR009057">
    <property type="entry name" value="Homeodomain-like_sf"/>
</dbReference>
<dbReference type="PROSITE" id="PS50045">
    <property type="entry name" value="SIGMA54_INTERACT_4"/>
    <property type="match status" value="1"/>
</dbReference>
<dbReference type="InterPro" id="IPR003593">
    <property type="entry name" value="AAA+_ATPase"/>
</dbReference>
<dbReference type="CDD" id="cd00009">
    <property type="entry name" value="AAA"/>
    <property type="match status" value="1"/>
</dbReference>
<dbReference type="InterPro" id="IPR002078">
    <property type="entry name" value="Sigma_54_int"/>
</dbReference>
<accession>A0ABW1EL98</accession>
<dbReference type="Gene3D" id="1.10.10.60">
    <property type="entry name" value="Homeodomain-like"/>
    <property type="match status" value="1"/>
</dbReference>
<dbReference type="PROSITE" id="PS50110">
    <property type="entry name" value="RESPONSE_REGULATORY"/>
    <property type="match status" value="1"/>
</dbReference>
<protein>
    <submittedName>
        <fullName evidence="8">Sigma-54-dependent transcriptional regulator</fullName>
    </submittedName>
</protein>
<evidence type="ECO:0000256" key="5">
    <source>
        <dbReference type="PROSITE-ProRule" id="PRU00169"/>
    </source>
</evidence>
<dbReference type="Pfam" id="PF25601">
    <property type="entry name" value="AAA_lid_14"/>
    <property type="match status" value="1"/>
</dbReference>
<dbReference type="Pfam" id="PF00072">
    <property type="entry name" value="Response_reg"/>
    <property type="match status" value="1"/>
</dbReference>
<dbReference type="PROSITE" id="PS00688">
    <property type="entry name" value="SIGMA54_INTERACT_3"/>
    <property type="match status" value="1"/>
</dbReference>
<organism evidence="8 9">
    <name type="scientific">Acidicapsa dinghuensis</name>
    <dbReference type="NCBI Taxonomy" id="2218256"/>
    <lineage>
        <taxon>Bacteria</taxon>
        <taxon>Pseudomonadati</taxon>
        <taxon>Acidobacteriota</taxon>
        <taxon>Terriglobia</taxon>
        <taxon>Terriglobales</taxon>
        <taxon>Acidobacteriaceae</taxon>
        <taxon>Acidicapsa</taxon>
    </lineage>
</organism>
<dbReference type="Gene3D" id="3.40.50.300">
    <property type="entry name" value="P-loop containing nucleotide triphosphate hydrolases"/>
    <property type="match status" value="1"/>
</dbReference>
<evidence type="ECO:0000256" key="4">
    <source>
        <dbReference type="ARBA" id="ARBA00023163"/>
    </source>
</evidence>
<dbReference type="Proteomes" id="UP001596091">
    <property type="component" value="Unassembled WGS sequence"/>
</dbReference>
<proteinExistence type="predicted"/>
<evidence type="ECO:0000313" key="8">
    <source>
        <dbReference type="EMBL" id="MFC5864858.1"/>
    </source>
</evidence>
<evidence type="ECO:0000313" key="9">
    <source>
        <dbReference type="Proteomes" id="UP001596091"/>
    </source>
</evidence>
<dbReference type="PANTHER" id="PTHR32071">
    <property type="entry name" value="TRANSCRIPTIONAL REGULATORY PROTEIN"/>
    <property type="match status" value="1"/>
</dbReference>
<dbReference type="EMBL" id="JBHSPH010000010">
    <property type="protein sequence ID" value="MFC5864858.1"/>
    <property type="molecule type" value="Genomic_DNA"/>
</dbReference>
<comment type="caution">
    <text evidence="8">The sequence shown here is derived from an EMBL/GenBank/DDBJ whole genome shotgun (WGS) entry which is preliminary data.</text>
</comment>
<keyword evidence="1" id="KW-0547">Nucleotide-binding</keyword>
<dbReference type="PANTHER" id="PTHR32071:SF57">
    <property type="entry name" value="C4-DICARBOXYLATE TRANSPORT TRANSCRIPTIONAL REGULATORY PROTEIN DCTD"/>
    <property type="match status" value="1"/>
</dbReference>
<dbReference type="SMART" id="SM00448">
    <property type="entry name" value="REC"/>
    <property type="match status" value="1"/>
</dbReference>
<dbReference type="RefSeq" id="WP_263332418.1">
    <property type="nucleotide sequence ID" value="NZ_JAGSYH010000001.1"/>
</dbReference>
<keyword evidence="9" id="KW-1185">Reference proteome</keyword>
<evidence type="ECO:0000256" key="1">
    <source>
        <dbReference type="ARBA" id="ARBA00022741"/>
    </source>
</evidence>
<keyword evidence="3" id="KW-0805">Transcription regulation</keyword>
<keyword evidence="2" id="KW-0067">ATP-binding</keyword>
<reference evidence="9" key="1">
    <citation type="journal article" date="2019" name="Int. J. Syst. Evol. Microbiol.">
        <title>The Global Catalogue of Microorganisms (GCM) 10K type strain sequencing project: providing services to taxonomists for standard genome sequencing and annotation.</title>
        <authorList>
            <consortium name="The Broad Institute Genomics Platform"/>
            <consortium name="The Broad Institute Genome Sequencing Center for Infectious Disease"/>
            <person name="Wu L."/>
            <person name="Ma J."/>
        </authorList>
    </citation>
    <scope>NUCLEOTIDE SEQUENCE [LARGE SCALE GENOMIC DNA]</scope>
    <source>
        <strain evidence="9">JCM 4087</strain>
    </source>
</reference>
<dbReference type="SUPFAM" id="SSF52172">
    <property type="entry name" value="CheY-like"/>
    <property type="match status" value="1"/>
</dbReference>
<dbReference type="InterPro" id="IPR025944">
    <property type="entry name" value="Sigma_54_int_dom_CS"/>
</dbReference>
<dbReference type="SMART" id="SM00382">
    <property type="entry name" value="AAA"/>
    <property type="match status" value="1"/>
</dbReference>
<keyword evidence="5" id="KW-0597">Phosphoprotein</keyword>
<dbReference type="SUPFAM" id="SSF46689">
    <property type="entry name" value="Homeodomain-like"/>
    <property type="match status" value="1"/>
</dbReference>
<dbReference type="Gene3D" id="1.10.8.60">
    <property type="match status" value="1"/>
</dbReference>
<dbReference type="InterPro" id="IPR011006">
    <property type="entry name" value="CheY-like_superfamily"/>
</dbReference>
<dbReference type="InterPro" id="IPR027417">
    <property type="entry name" value="P-loop_NTPase"/>
</dbReference>
<feature type="domain" description="Sigma-54 factor interaction" evidence="6">
    <location>
        <begin position="141"/>
        <end position="370"/>
    </location>
</feature>
<evidence type="ECO:0000256" key="2">
    <source>
        <dbReference type="ARBA" id="ARBA00022840"/>
    </source>
</evidence>
<evidence type="ECO:0000259" key="7">
    <source>
        <dbReference type="PROSITE" id="PS50110"/>
    </source>
</evidence>
<feature type="domain" description="Response regulatory" evidence="7">
    <location>
        <begin position="6"/>
        <end position="120"/>
    </location>
</feature>